<dbReference type="STRING" id="1037660.A0A066W7Q6"/>
<dbReference type="EMBL" id="JMSN01000033">
    <property type="protein sequence ID" value="KDN46795.1"/>
    <property type="molecule type" value="Genomic_DNA"/>
</dbReference>
<organism evidence="2 3">
    <name type="scientific">Tilletiaria anomala (strain ATCC 24038 / CBS 436.72 / UBC 951)</name>
    <dbReference type="NCBI Taxonomy" id="1037660"/>
    <lineage>
        <taxon>Eukaryota</taxon>
        <taxon>Fungi</taxon>
        <taxon>Dikarya</taxon>
        <taxon>Basidiomycota</taxon>
        <taxon>Ustilaginomycotina</taxon>
        <taxon>Exobasidiomycetes</taxon>
        <taxon>Georgefischeriales</taxon>
        <taxon>Tilletiariaceae</taxon>
        <taxon>Tilletiaria</taxon>
    </lineage>
</organism>
<dbReference type="InParanoid" id="A0A066W7Q6"/>
<dbReference type="GeneID" id="25265988"/>
<dbReference type="RefSeq" id="XP_013243661.1">
    <property type="nucleotide sequence ID" value="XM_013388207.1"/>
</dbReference>
<keyword evidence="3" id="KW-1185">Reference proteome</keyword>
<proteinExistence type="predicted"/>
<evidence type="ECO:0000313" key="3">
    <source>
        <dbReference type="Proteomes" id="UP000027361"/>
    </source>
</evidence>
<dbReference type="InterPro" id="IPR019419">
    <property type="entry name" value="AIM19"/>
</dbReference>
<gene>
    <name evidence="2" type="ORF">K437DRAFT_268018</name>
</gene>
<name>A0A066W7Q6_TILAU</name>
<dbReference type="GO" id="GO:0005739">
    <property type="term" value="C:mitochondrion"/>
    <property type="evidence" value="ECO:0007669"/>
    <property type="project" value="TreeGrafter"/>
</dbReference>
<dbReference type="Pfam" id="PF10315">
    <property type="entry name" value="Aim19"/>
    <property type="match status" value="1"/>
</dbReference>
<comment type="caution">
    <text evidence="2">The sequence shown here is derived from an EMBL/GenBank/DDBJ whole genome shotgun (WGS) entry which is preliminary data.</text>
</comment>
<sequence>MSLNSADSTKAQYGTPTTTGDSNNVYASSMRASLQKANLDAHSPYCAYALSSLFALCAPFSFASAASSQIARTHGSYPTASTSSATATRQAVSEISQAVSSAAASSSSSPPSTAARVVTSQGARACFHALPPFWQLAGFSAVFAGGGYMISAGDSVNGSGTVTAWSLMYLFFHGFSGLRGGGGGVGGRVQPLALLLSAGTLTLGTLVHGSYYFDRTSWRGAVPGMVDTSKR</sequence>
<dbReference type="OrthoDB" id="5554402at2759"/>
<accession>A0A066W7Q6</accession>
<evidence type="ECO:0000256" key="1">
    <source>
        <dbReference type="SAM" id="MobiDB-lite"/>
    </source>
</evidence>
<dbReference type="PANTHER" id="PTHR28177">
    <property type="entry name" value="ALTERED INHERITANCE OF MITOCHONDRIA PROTEIN 19, MITOCHONDRIAL"/>
    <property type="match status" value="1"/>
</dbReference>
<evidence type="ECO:0000313" key="2">
    <source>
        <dbReference type="EMBL" id="KDN46795.1"/>
    </source>
</evidence>
<reference evidence="2 3" key="1">
    <citation type="submission" date="2014-05" db="EMBL/GenBank/DDBJ databases">
        <title>Draft genome sequence of a rare smut relative, Tilletiaria anomala UBC 951.</title>
        <authorList>
            <consortium name="DOE Joint Genome Institute"/>
            <person name="Toome M."/>
            <person name="Kuo A."/>
            <person name="Henrissat B."/>
            <person name="Lipzen A."/>
            <person name="Tritt A."/>
            <person name="Yoshinaga Y."/>
            <person name="Zane M."/>
            <person name="Barry K."/>
            <person name="Grigoriev I.V."/>
            <person name="Spatafora J.W."/>
            <person name="Aimea M.C."/>
        </authorList>
    </citation>
    <scope>NUCLEOTIDE SEQUENCE [LARGE SCALE GENOMIC DNA]</scope>
    <source>
        <strain evidence="2 3">UBC 951</strain>
    </source>
</reference>
<protein>
    <submittedName>
        <fullName evidence="2">Uncharacterized protein</fullName>
    </submittedName>
</protein>
<dbReference type="HOGENOM" id="CLU_1200527_0_0_1"/>
<dbReference type="Proteomes" id="UP000027361">
    <property type="component" value="Unassembled WGS sequence"/>
</dbReference>
<dbReference type="AlphaFoldDB" id="A0A066W7Q6"/>
<feature type="region of interest" description="Disordered" evidence="1">
    <location>
        <begin position="1"/>
        <end position="22"/>
    </location>
</feature>
<dbReference type="PANTHER" id="PTHR28177:SF1">
    <property type="entry name" value="ALTERED INHERITANCE OF MITOCHONDRIA PROTEIN 19, MITOCHONDRIAL"/>
    <property type="match status" value="1"/>
</dbReference>